<evidence type="ECO:0000256" key="4">
    <source>
        <dbReference type="ARBA" id="ARBA00022737"/>
    </source>
</evidence>
<dbReference type="FunFam" id="3.30.160.60:FF:000188">
    <property type="entry name" value="Zinc finger protein 787"/>
    <property type="match status" value="1"/>
</dbReference>
<dbReference type="Pfam" id="PF00096">
    <property type="entry name" value="zf-C2H2"/>
    <property type="match status" value="4"/>
</dbReference>
<feature type="compositionally biased region" description="Low complexity" evidence="12">
    <location>
        <begin position="126"/>
        <end position="141"/>
    </location>
</feature>
<evidence type="ECO:0000256" key="1">
    <source>
        <dbReference type="ARBA" id="ARBA00004123"/>
    </source>
</evidence>
<dbReference type="SUPFAM" id="SSF57667">
    <property type="entry name" value="beta-beta-alpha zinc fingers"/>
    <property type="match status" value="4"/>
</dbReference>
<keyword evidence="7" id="KW-0805">Transcription regulation</keyword>
<dbReference type="PROSITE" id="PS50157">
    <property type="entry name" value="ZINC_FINGER_C2H2_2"/>
    <property type="match status" value="5"/>
</dbReference>
<sequence>MATAEGKAAKRAAAAATVVRVREATAKLILTEEPKGSPSHHGGRPFKCDKCNRSFSTGGQLTSHSCTKDRPYACTLCEKSASRSFTTMHNLKRHQTIHAKEQRYRCQTCGVLFCHMHKGARQGGASPESPRSSPRPGLESSAMSLSKSTLLLDHSTVKKKKKKAKQRSPLEVQMVQNLSENTRPPEAPSAVCAKGSQLITTVVRVREATTELILTEEPKGSPKRTGGRPFKCDKCNRSFSTGGQLTSHSCTKDRPYACTLCEKRFLTRSHFREHQRVHTGERPYTCHQCVRSFTTMHNLKRHQTIHAKEQRYRCQTCGVLFCHMHKGARQGGASPESPRSSPRPGLESSAMSLSKSTLLLDHSTVKKKKKKAKQRSPLEVQVPCGGDGGGVVTLRRNAGGMQNKIAYDIEVVL</sequence>
<dbReference type="FunFam" id="3.30.160.60:FF:000358">
    <property type="entry name" value="zinc finger protein 24"/>
    <property type="match status" value="1"/>
</dbReference>
<keyword evidence="8" id="KW-0238">DNA-binding</keyword>
<protein>
    <recommendedName>
        <fullName evidence="13">C2H2-type domain-containing protein</fullName>
    </recommendedName>
</protein>
<keyword evidence="9" id="KW-0804">Transcription</keyword>
<evidence type="ECO:0000256" key="11">
    <source>
        <dbReference type="PROSITE-ProRule" id="PRU00042"/>
    </source>
</evidence>
<dbReference type="OrthoDB" id="9439903at2759"/>
<keyword evidence="6" id="KW-0862">Zinc</keyword>
<organism evidence="14 15">
    <name type="scientific">Megalops atlanticus</name>
    <name type="common">Tarpon</name>
    <name type="synonym">Clupea gigantea</name>
    <dbReference type="NCBI Taxonomy" id="7932"/>
    <lineage>
        <taxon>Eukaryota</taxon>
        <taxon>Metazoa</taxon>
        <taxon>Chordata</taxon>
        <taxon>Craniata</taxon>
        <taxon>Vertebrata</taxon>
        <taxon>Euteleostomi</taxon>
        <taxon>Actinopterygii</taxon>
        <taxon>Neopterygii</taxon>
        <taxon>Teleostei</taxon>
        <taxon>Elopiformes</taxon>
        <taxon>Megalopidae</taxon>
        <taxon>Megalops</taxon>
    </lineage>
</organism>
<evidence type="ECO:0000256" key="12">
    <source>
        <dbReference type="SAM" id="MobiDB-lite"/>
    </source>
</evidence>
<dbReference type="PANTHER" id="PTHR47772">
    <property type="entry name" value="ZINC FINGER PROTEIN 200"/>
    <property type="match status" value="1"/>
</dbReference>
<dbReference type="AlphaFoldDB" id="A0A9D3T8V1"/>
<evidence type="ECO:0000259" key="13">
    <source>
        <dbReference type="PROSITE" id="PS50157"/>
    </source>
</evidence>
<feature type="domain" description="C2H2-type" evidence="13">
    <location>
        <begin position="72"/>
        <end position="103"/>
    </location>
</feature>
<evidence type="ECO:0000313" key="15">
    <source>
        <dbReference type="Proteomes" id="UP001046870"/>
    </source>
</evidence>
<reference evidence="14" key="1">
    <citation type="submission" date="2021-01" db="EMBL/GenBank/DDBJ databases">
        <authorList>
            <person name="Zahm M."/>
            <person name="Roques C."/>
            <person name="Cabau C."/>
            <person name="Klopp C."/>
            <person name="Donnadieu C."/>
            <person name="Jouanno E."/>
            <person name="Lampietro C."/>
            <person name="Louis A."/>
            <person name="Herpin A."/>
            <person name="Echchiki A."/>
            <person name="Berthelot C."/>
            <person name="Parey E."/>
            <person name="Roest-Crollius H."/>
            <person name="Braasch I."/>
            <person name="Postlethwait J."/>
            <person name="Bobe J."/>
            <person name="Montfort J."/>
            <person name="Bouchez O."/>
            <person name="Begum T."/>
            <person name="Mejri S."/>
            <person name="Adams A."/>
            <person name="Chen W.-J."/>
            <person name="Guiguen Y."/>
        </authorList>
    </citation>
    <scope>NUCLEOTIDE SEQUENCE</scope>
    <source>
        <strain evidence="14">YG-15Mar2019-1</strain>
        <tissue evidence="14">Brain</tissue>
    </source>
</reference>
<gene>
    <name evidence="14" type="ORF">MATL_G00070320</name>
</gene>
<comment type="subcellular location">
    <subcellularLocation>
        <location evidence="1">Nucleus</location>
    </subcellularLocation>
</comment>
<evidence type="ECO:0000256" key="10">
    <source>
        <dbReference type="ARBA" id="ARBA00023242"/>
    </source>
</evidence>
<proteinExistence type="inferred from homology"/>
<evidence type="ECO:0000256" key="3">
    <source>
        <dbReference type="ARBA" id="ARBA00022723"/>
    </source>
</evidence>
<dbReference type="Proteomes" id="UP001046870">
    <property type="component" value="Chromosome 5"/>
</dbReference>
<feature type="domain" description="C2H2-type" evidence="13">
    <location>
        <begin position="230"/>
        <end position="248"/>
    </location>
</feature>
<feature type="domain" description="C2H2-type" evidence="13">
    <location>
        <begin position="46"/>
        <end position="64"/>
    </location>
</feature>
<dbReference type="FunFam" id="3.30.160.60:FF:000446">
    <property type="entry name" value="Zinc finger protein"/>
    <property type="match status" value="2"/>
</dbReference>
<dbReference type="EMBL" id="JAFDVH010000005">
    <property type="protein sequence ID" value="KAG7477504.1"/>
    <property type="molecule type" value="Genomic_DNA"/>
</dbReference>
<name>A0A9D3T8V1_MEGAT</name>
<evidence type="ECO:0000256" key="2">
    <source>
        <dbReference type="ARBA" id="ARBA00006991"/>
    </source>
</evidence>
<feature type="region of interest" description="Disordered" evidence="12">
    <location>
        <begin position="120"/>
        <end position="191"/>
    </location>
</feature>
<keyword evidence="3" id="KW-0479">Metal-binding</keyword>
<comment type="caution">
    <text evidence="14">The sequence shown here is derived from an EMBL/GenBank/DDBJ whole genome shotgun (WGS) entry which is preliminary data.</text>
</comment>
<dbReference type="PROSITE" id="PS00028">
    <property type="entry name" value="ZINC_FINGER_C2H2_1"/>
    <property type="match status" value="2"/>
</dbReference>
<evidence type="ECO:0000256" key="7">
    <source>
        <dbReference type="ARBA" id="ARBA00023015"/>
    </source>
</evidence>
<feature type="domain" description="C2H2-type" evidence="13">
    <location>
        <begin position="284"/>
        <end position="311"/>
    </location>
</feature>
<feature type="region of interest" description="Disordered" evidence="12">
    <location>
        <begin position="328"/>
        <end position="353"/>
    </location>
</feature>
<evidence type="ECO:0000313" key="14">
    <source>
        <dbReference type="EMBL" id="KAG7477504.1"/>
    </source>
</evidence>
<dbReference type="GO" id="GO:0008270">
    <property type="term" value="F:zinc ion binding"/>
    <property type="evidence" value="ECO:0007669"/>
    <property type="project" value="UniProtKB-KW"/>
</dbReference>
<feature type="compositionally biased region" description="Basic residues" evidence="12">
    <location>
        <begin position="157"/>
        <end position="166"/>
    </location>
</feature>
<evidence type="ECO:0000256" key="5">
    <source>
        <dbReference type="ARBA" id="ARBA00022771"/>
    </source>
</evidence>
<keyword evidence="5 11" id="KW-0863">Zinc-finger</keyword>
<dbReference type="InterPro" id="IPR050636">
    <property type="entry name" value="C2H2-ZF_domain-containing"/>
</dbReference>
<feature type="compositionally biased region" description="Low complexity" evidence="12">
    <location>
        <begin position="334"/>
        <end position="349"/>
    </location>
</feature>
<dbReference type="PANTHER" id="PTHR47772:SF15">
    <property type="entry name" value="REDUCED EXPRESSION 2-RELATED"/>
    <property type="match status" value="1"/>
</dbReference>
<keyword evidence="10" id="KW-0539">Nucleus</keyword>
<evidence type="ECO:0000256" key="9">
    <source>
        <dbReference type="ARBA" id="ARBA00023163"/>
    </source>
</evidence>
<keyword evidence="15" id="KW-1185">Reference proteome</keyword>
<feature type="domain" description="C2H2-type" evidence="13">
    <location>
        <begin position="256"/>
        <end position="283"/>
    </location>
</feature>
<dbReference type="GO" id="GO:0005634">
    <property type="term" value="C:nucleus"/>
    <property type="evidence" value="ECO:0007669"/>
    <property type="project" value="UniProtKB-SubCell"/>
</dbReference>
<dbReference type="InterPro" id="IPR013087">
    <property type="entry name" value="Znf_C2H2_type"/>
</dbReference>
<dbReference type="Gene3D" id="3.30.160.60">
    <property type="entry name" value="Classic Zinc Finger"/>
    <property type="match status" value="5"/>
</dbReference>
<evidence type="ECO:0000256" key="8">
    <source>
        <dbReference type="ARBA" id="ARBA00023125"/>
    </source>
</evidence>
<keyword evidence="4" id="KW-0677">Repeat</keyword>
<accession>A0A9D3T8V1</accession>
<evidence type="ECO:0000256" key="6">
    <source>
        <dbReference type="ARBA" id="ARBA00022833"/>
    </source>
</evidence>
<dbReference type="InterPro" id="IPR036236">
    <property type="entry name" value="Znf_C2H2_sf"/>
</dbReference>
<dbReference type="GO" id="GO:0003677">
    <property type="term" value="F:DNA binding"/>
    <property type="evidence" value="ECO:0007669"/>
    <property type="project" value="UniProtKB-KW"/>
</dbReference>
<dbReference type="SMART" id="SM00355">
    <property type="entry name" value="ZnF_C2H2"/>
    <property type="match status" value="5"/>
</dbReference>
<comment type="similarity">
    <text evidence="2">Belongs to the krueppel C2H2-type zinc-finger protein family.</text>
</comment>